<dbReference type="Pfam" id="PF09685">
    <property type="entry name" value="MamF_MmsF"/>
    <property type="match status" value="1"/>
</dbReference>
<evidence type="ECO:0000256" key="1">
    <source>
        <dbReference type="ARBA" id="ARBA00004141"/>
    </source>
</evidence>
<name>A0ABY5PLX4_9ACTN</name>
<dbReference type="EMBL" id="CP088295">
    <property type="protein sequence ID" value="UUY05693.1"/>
    <property type="molecule type" value="Genomic_DNA"/>
</dbReference>
<dbReference type="Pfam" id="PF10708">
    <property type="entry name" value="DUF2510"/>
    <property type="match status" value="1"/>
</dbReference>
<keyword evidence="9" id="KW-1185">Reference proteome</keyword>
<organism evidence="8 9">
    <name type="scientific">Svornostia abyssi</name>
    <dbReference type="NCBI Taxonomy" id="2898438"/>
    <lineage>
        <taxon>Bacteria</taxon>
        <taxon>Bacillati</taxon>
        <taxon>Actinomycetota</taxon>
        <taxon>Thermoleophilia</taxon>
        <taxon>Solirubrobacterales</taxon>
        <taxon>Baekduiaceae</taxon>
        <taxon>Svornostia</taxon>
    </lineage>
</organism>
<dbReference type="Proteomes" id="UP001058860">
    <property type="component" value="Chromosome"/>
</dbReference>
<proteinExistence type="predicted"/>
<reference evidence="9" key="1">
    <citation type="submission" date="2021-11" db="EMBL/GenBank/DDBJ databases">
        <title>Cultivation dependent microbiological survey of springs from the worlds oldest radium mine currently devoted to the extraction of radon-saturated water.</title>
        <authorList>
            <person name="Kapinusova G."/>
            <person name="Smrhova T."/>
            <person name="Strejcek M."/>
            <person name="Suman J."/>
            <person name="Jani K."/>
            <person name="Pajer P."/>
            <person name="Uhlik O."/>
        </authorList>
    </citation>
    <scope>NUCLEOTIDE SEQUENCE [LARGE SCALE GENOMIC DNA]</scope>
    <source>
        <strain evidence="9">J379</strain>
    </source>
</reference>
<evidence type="ECO:0000313" key="9">
    <source>
        <dbReference type="Proteomes" id="UP001058860"/>
    </source>
</evidence>
<keyword evidence="2 6" id="KW-0812">Transmembrane</keyword>
<evidence type="ECO:0000256" key="5">
    <source>
        <dbReference type="SAM" id="MobiDB-lite"/>
    </source>
</evidence>
<dbReference type="InterPro" id="IPR019109">
    <property type="entry name" value="MamF_MmsF"/>
</dbReference>
<evidence type="ECO:0000256" key="6">
    <source>
        <dbReference type="SAM" id="Phobius"/>
    </source>
</evidence>
<accession>A0ABY5PLX4</accession>
<evidence type="ECO:0000259" key="7">
    <source>
        <dbReference type="Pfam" id="PF10708"/>
    </source>
</evidence>
<dbReference type="RefSeq" id="WP_353866138.1">
    <property type="nucleotide sequence ID" value="NZ_CP088295.1"/>
</dbReference>
<feature type="transmembrane region" description="Helical" evidence="6">
    <location>
        <begin position="104"/>
        <end position="124"/>
    </location>
</feature>
<gene>
    <name evidence="8" type="ORF">LRS13_09285</name>
</gene>
<protein>
    <submittedName>
        <fullName evidence="8">DUF4870 domain-containing protein</fullName>
    </submittedName>
</protein>
<feature type="transmembrane region" description="Helical" evidence="6">
    <location>
        <begin position="57"/>
        <end position="84"/>
    </location>
</feature>
<evidence type="ECO:0000256" key="4">
    <source>
        <dbReference type="ARBA" id="ARBA00023136"/>
    </source>
</evidence>
<feature type="region of interest" description="Disordered" evidence="5">
    <location>
        <begin position="1"/>
        <end position="21"/>
    </location>
</feature>
<feature type="compositionally biased region" description="Pro residues" evidence="5">
    <location>
        <begin position="1"/>
        <end position="14"/>
    </location>
</feature>
<sequence length="168" mass="18513">MATEPPQQPPPPGWYPDAQTPGAERWWDGVQWTANQRPVGGMVAPPRPMSPSDEKTWAVIAHLSALAALFIGFPFLGPLIVYLVKRDESPYVRAHAAASLNFQISWAIWFIVLGIATFLLIFFIVGFLLIPVIIVAAIAWVVFIILASVKANNGEPPYNYPLTITFVS</sequence>
<keyword evidence="4 6" id="KW-0472">Membrane</keyword>
<evidence type="ECO:0000256" key="2">
    <source>
        <dbReference type="ARBA" id="ARBA00022692"/>
    </source>
</evidence>
<evidence type="ECO:0000313" key="8">
    <source>
        <dbReference type="EMBL" id="UUY05693.1"/>
    </source>
</evidence>
<comment type="subcellular location">
    <subcellularLocation>
        <location evidence="1">Membrane</location>
        <topology evidence="1">Multi-pass membrane protein</topology>
    </subcellularLocation>
</comment>
<feature type="transmembrane region" description="Helical" evidence="6">
    <location>
        <begin position="130"/>
        <end position="149"/>
    </location>
</feature>
<feature type="domain" description="DUF2510" evidence="7">
    <location>
        <begin position="12"/>
        <end position="40"/>
    </location>
</feature>
<keyword evidence="3 6" id="KW-1133">Transmembrane helix</keyword>
<dbReference type="InterPro" id="IPR018929">
    <property type="entry name" value="DUF2510"/>
</dbReference>
<evidence type="ECO:0000256" key="3">
    <source>
        <dbReference type="ARBA" id="ARBA00022989"/>
    </source>
</evidence>